<dbReference type="PROSITE" id="PS50222">
    <property type="entry name" value="EF_HAND_2"/>
    <property type="match status" value="1"/>
</dbReference>
<dbReference type="InterPro" id="IPR001372">
    <property type="entry name" value="Dynein_light_chain_typ-1/2"/>
</dbReference>
<reference evidence="3" key="1">
    <citation type="submission" date="2024-06" db="EMBL/GenBank/DDBJ databases">
        <authorList>
            <person name="Liu X."/>
            <person name="Lenzi L."/>
            <person name="Haldenby T S."/>
            <person name="Uol C."/>
        </authorList>
    </citation>
    <scope>NUCLEOTIDE SEQUENCE</scope>
</reference>
<feature type="domain" description="EF-hand" evidence="2">
    <location>
        <begin position="1"/>
        <end position="34"/>
    </location>
</feature>
<dbReference type="CDD" id="cd21454">
    <property type="entry name" value="DLC-like_TAL"/>
    <property type="match status" value="1"/>
</dbReference>
<comment type="caution">
    <text evidence="3">The sequence shown here is derived from an EMBL/GenBank/DDBJ whole genome shotgun (WGS) entry which is preliminary data.</text>
</comment>
<dbReference type="Pfam" id="PF01221">
    <property type="entry name" value="Dynein_light"/>
    <property type="match status" value="1"/>
</dbReference>
<dbReference type="Proteomes" id="UP001497525">
    <property type="component" value="Unassembled WGS sequence"/>
</dbReference>
<dbReference type="SMART" id="SM01375">
    <property type="entry name" value="Dynein_light"/>
    <property type="match status" value="1"/>
</dbReference>
<dbReference type="PROSITE" id="PS00018">
    <property type="entry name" value="EF_HAND_1"/>
    <property type="match status" value="1"/>
</dbReference>
<dbReference type="GO" id="GO:0030286">
    <property type="term" value="C:dynein complex"/>
    <property type="evidence" value="ECO:0007669"/>
    <property type="project" value="InterPro"/>
</dbReference>
<dbReference type="InterPro" id="IPR011992">
    <property type="entry name" value="EF-hand-dom_pair"/>
</dbReference>
<protein>
    <recommendedName>
        <fullName evidence="2">EF-hand domain-containing protein</fullName>
    </recommendedName>
</protein>
<dbReference type="SUPFAM" id="SSF54648">
    <property type="entry name" value="DLC"/>
    <property type="match status" value="1"/>
</dbReference>
<dbReference type="InterPro" id="IPR002048">
    <property type="entry name" value="EF_hand_dom"/>
</dbReference>
<evidence type="ECO:0000313" key="4">
    <source>
        <dbReference type="Proteomes" id="UP001497525"/>
    </source>
</evidence>
<name>A0AAV2T1R3_CALDB</name>
<dbReference type="InterPro" id="IPR037177">
    <property type="entry name" value="DLC_sf"/>
</dbReference>
<dbReference type="InterPro" id="IPR018247">
    <property type="entry name" value="EF_Hand_1_Ca_BS"/>
</dbReference>
<dbReference type="AlphaFoldDB" id="A0AAV2T1R3"/>
<dbReference type="GO" id="GO:0007017">
    <property type="term" value="P:microtubule-based process"/>
    <property type="evidence" value="ECO:0007669"/>
    <property type="project" value="InterPro"/>
</dbReference>
<organism evidence="3 4">
    <name type="scientific">Calicophoron daubneyi</name>
    <name type="common">Rumen fluke</name>
    <name type="synonym">Paramphistomum daubneyi</name>
    <dbReference type="NCBI Taxonomy" id="300641"/>
    <lineage>
        <taxon>Eukaryota</taxon>
        <taxon>Metazoa</taxon>
        <taxon>Spiralia</taxon>
        <taxon>Lophotrochozoa</taxon>
        <taxon>Platyhelminthes</taxon>
        <taxon>Trematoda</taxon>
        <taxon>Digenea</taxon>
        <taxon>Plagiorchiida</taxon>
        <taxon>Pronocephalata</taxon>
        <taxon>Paramphistomoidea</taxon>
        <taxon>Paramphistomidae</taxon>
        <taxon>Calicophoron</taxon>
    </lineage>
</organism>
<dbReference type="GO" id="GO:0005509">
    <property type="term" value="F:calcium ion binding"/>
    <property type="evidence" value="ECO:0007669"/>
    <property type="project" value="InterPro"/>
</dbReference>
<gene>
    <name evidence="3" type="ORF">CDAUBV1_LOCUS3338</name>
</gene>
<evidence type="ECO:0000259" key="2">
    <source>
        <dbReference type="PROSITE" id="PS50222"/>
    </source>
</evidence>
<evidence type="ECO:0000256" key="1">
    <source>
        <dbReference type="ARBA" id="ARBA00022837"/>
    </source>
</evidence>
<proteinExistence type="predicted"/>
<evidence type="ECO:0000313" key="3">
    <source>
        <dbReference type="EMBL" id="CAL5131165.1"/>
    </source>
</evidence>
<keyword evidence="1" id="KW-0106">Calcium</keyword>
<dbReference type="SUPFAM" id="SSF47473">
    <property type="entry name" value="EF-hand"/>
    <property type="match status" value="1"/>
</dbReference>
<accession>A0AAV2T1R3</accession>
<sequence length="174" mass="19629">MDAFVEAFVGIDKDGSGTITFDELERYVDENNLDSIMITKWKELFDPENTGKITVEVFCEKLGLQPDAVKAKQEANVSAAKLGDDIRVISVQMSMQDQVDISNETRRLALATDPFDAAVISKKLKQYLDNKYGGIWQVIVVRGAYWMTFSHIGKRSFQFYLRGYAYVLFDSGAS</sequence>
<dbReference type="Gene3D" id="1.10.238.10">
    <property type="entry name" value="EF-hand"/>
    <property type="match status" value="1"/>
</dbReference>
<dbReference type="Gene3D" id="3.30.740.10">
    <property type="entry name" value="Protein Inhibitor Of Neuronal Nitric Oxide Synthase"/>
    <property type="match status" value="1"/>
</dbReference>
<dbReference type="EMBL" id="CAXLJL010000079">
    <property type="protein sequence ID" value="CAL5131165.1"/>
    <property type="molecule type" value="Genomic_DNA"/>
</dbReference>